<sequence>MVGDKDQPPPETPIKIEPNSPFFLGPQDRPGDYITPVKLRTYNFDTWAYSIRMALLSRRKYGFLEGTIKSPTPPCTKDDWLTIHSMLVSWIMNTIDPECDYNIGKSHEKRREDECLRQFLMGLCSKYYGQIHSTLLSQDPLPSLNRAFQQISQEERVREKYGNKRGGHSVLTARQGNTGTSSLSPNVGRGKGGVRALNVAADAVPSSREATILLGFTSDQWQALVAAFGNPQPPSNRLNVMRTEDEVELSNNIVVPVQHDTHETTPPLETASTSSFVPVDIDVTSDYHILSPMTEEAASPSVSTNSEHPNMGRGKACGGS</sequence>
<feature type="region of interest" description="Disordered" evidence="1">
    <location>
        <begin position="1"/>
        <end position="25"/>
    </location>
</feature>
<feature type="region of interest" description="Disordered" evidence="1">
    <location>
        <begin position="158"/>
        <end position="189"/>
    </location>
</feature>
<dbReference type="AlphaFoldDB" id="A0AAD8N5Z0"/>
<accession>A0AAD8N5Z0</accession>
<evidence type="ECO:0000256" key="1">
    <source>
        <dbReference type="SAM" id="MobiDB-lite"/>
    </source>
</evidence>
<evidence type="ECO:0000259" key="2">
    <source>
        <dbReference type="Pfam" id="PF14244"/>
    </source>
</evidence>
<comment type="caution">
    <text evidence="3">The sequence shown here is derived from an EMBL/GenBank/DDBJ whole genome shotgun (WGS) entry which is preliminary data.</text>
</comment>
<protein>
    <recommendedName>
        <fullName evidence="2">Retrotransposon Copia-like N-terminal domain-containing protein</fullName>
    </recommendedName>
</protein>
<dbReference type="PANTHER" id="PTHR37610">
    <property type="entry name" value="CCHC-TYPE DOMAIN-CONTAINING PROTEIN"/>
    <property type="match status" value="1"/>
</dbReference>
<name>A0AAD8N5Z0_9APIA</name>
<gene>
    <name evidence="3" type="ORF">POM88_002490</name>
</gene>
<evidence type="ECO:0000313" key="3">
    <source>
        <dbReference type="EMBL" id="KAK1402885.1"/>
    </source>
</evidence>
<dbReference type="EMBL" id="JAUIZM010000001">
    <property type="protein sequence ID" value="KAK1402885.1"/>
    <property type="molecule type" value="Genomic_DNA"/>
</dbReference>
<feature type="region of interest" description="Disordered" evidence="1">
    <location>
        <begin position="295"/>
        <end position="320"/>
    </location>
</feature>
<dbReference type="InterPro" id="IPR029472">
    <property type="entry name" value="Copia-like_N"/>
</dbReference>
<keyword evidence="4" id="KW-1185">Reference proteome</keyword>
<feature type="compositionally biased region" description="Polar residues" evidence="1">
    <location>
        <begin position="172"/>
        <end position="185"/>
    </location>
</feature>
<reference evidence="3" key="2">
    <citation type="submission" date="2023-05" db="EMBL/GenBank/DDBJ databases">
        <authorList>
            <person name="Schelkunov M.I."/>
        </authorList>
    </citation>
    <scope>NUCLEOTIDE SEQUENCE</scope>
    <source>
        <strain evidence="3">Hsosn_3</strain>
        <tissue evidence="3">Leaf</tissue>
    </source>
</reference>
<feature type="domain" description="Retrotransposon Copia-like N-terminal" evidence="2">
    <location>
        <begin position="26"/>
        <end position="71"/>
    </location>
</feature>
<dbReference type="Proteomes" id="UP001237642">
    <property type="component" value="Unassembled WGS sequence"/>
</dbReference>
<reference evidence="3" key="1">
    <citation type="submission" date="2023-02" db="EMBL/GenBank/DDBJ databases">
        <title>Genome of toxic invasive species Heracleum sosnowskyi carries increased number of genes despite the absence of recent whole-genome duplications.</title>
        <authorList>
            <person name="Schelkunov M."/>
            <person name="Shtratnikova V."/>
            <person name="Makarenko M."/>
            <person name="Klepikova A."/>
            <person name="Omelchenko D."/>
            <person name="Novikova G."/>
            <person name="Obukhova E."/>
            <person name="Bogdanov V."/>
            <person name="Penin A."/>
            <person name="Logacheva M."/>
        </authorList>
    </citation>
    <scope>NUCLEOTIDE SEQUENCE</scope>
    <source>
        <strain evidence="3">Hsosn_3</strain>
        <tissue evidence="3">Leaf</tissue>
    </source>
</reference>
<evidence type="ECO:0000313" key="4">
    <source>
        <dbReference type="Proteomes" id="UP001237642"/>
    </source>
</evidence>
<dbReference type="PANTHER" id="PTHR37610:SF101">
    <property type="entry name" value="(RAPE) HYPOTHETICAL PROTEIN"/>
    <property type="match status" value="1"/>
</dbReference>
<proteinExistence type="predicted"/>
<dbReference type="Pfam" id="PF14244">
    <property type="entry name" value="Retrotran_gag_3"/>
    <property type="match status" value="1"/>
</dbReference>
<organism evidence="3 4">
    <name type="scientific">Heracleum sosnowskyi</name>
    <dbReference type="NCBI Taxonomy" id="360622"/>
    <lineage>
        <taxon>Eukaryota</taxon>
        <taxon>Viridiplantae</taxon>
        <taxon>Streptophyta</taxon>
        <taxon>Embryophyta</taxon>
        <taxon>Tracheophyta</taxon>
        <taxon>Spermatophyta</taxon>
        <taxon>Magnoliopsida</taxon>
        <taxon>eudicotyledons</taxon>
        <taxon>Gunneridae</taxon>
        <taxon>Pentapetalae</taxon>
        <taxon>asterids</taxon>
        <taxon>campanulids</taxon>
        <taxon>Apiales</taxon>
        <taxon>Apiaceae</taxon>
        <taxon>Apioideae</taxon>
        <taxon>apioid superclade</taxon>
        <taxon>Tordylieae</taxon>
        <taxon>Tordyliinae</taxon>
        <taxon>Heracleum</taxon>
    </lineage>
</organism>